<organism evidence="2 3">
    <name type="scientific">Obba rivulosa</name>
    <dbReference type="NCBI Taxonomy" id="1052685"/>
    <lineage>
        <taxon>Eukaryota</taxon>
        <taxon>Fungi</taxon>
        <taxon>Dikarya</taxon>
        <taxon>Basidiomycota</taxon>
        <taxon>Agaricomycotina</taxon>
        <taxon>Agaricomycetes</taxon>
        <taxon>Polyporales</taxon>
        <taxon>Gelatoporiaceae</taxon>
        <taxon>Obba</taxon>
    </lineage>
</organism>
<feature type="region of interest" description="Disordered" evidence="1">
    <location>
        <begin position="357"/>
        <end position="377"/>
    </location>
</feature>
<feature type="compositionally biased region" description="Basic residues" evidence="1">
    <location>
        <begin position="650"/>
        <end position="662"/>
    </location>
</feature>
<feature type="region of interest" description="Disordered" evidence="1">
    <location>
        <begin position="636"/>
        <end position="671"/>
    </location>
</feature>
<feature type="compositionally biased region" description="Low complexity" evidence="1">
    <location>
        <begin position="499"/>
        <end position="520"/>
    </location>
</feature>
<feature type="region of interest" description="Disordered" evidence="1">
    <location>
        <begin position="446"/>
        <end position="466"/>
    </location>
</feature>
<feature type="region of interest" description="Disordered" evidence="1">
    <location>
        <begin position="1"/>
        <end position="167"/>
    </location>
</feature>
<feature type="region of interest" description="Disordered" evidence="1">
    <location>
        <begin position="287"/>
        <end position="312"/>
    </location>
</feature>
<keyword evidence="3" id="KW-1185">Reference proteome</keyword>
<dbReference type="EMBL" id="KV722444">
    <property type="protein sequence ID" value="OCH88768.1"/>
    <property type="molecule type" value="Genomic_DNA"/>
</dbReference>
<reference evidence="2 3" key="1">
    <citation type="submission" date="2016-07" db="EMBL/GenBank/DDBJ databases">
        <title>Draft genome of the white-rot fungus Obba rivulosa 3A-2.</title>
        <authorList>
            <consortium name="DOE Joint Genome Institute"/>
            <person name="Miettinen O."/>
            <person name="Riley R."/>
            <person name="Acob R."/>
            <person name="Barry K."/>
            <person name="Cullen D."/>
            <person name="De Vries R."/>
            <person name="Hainaut M."/>
            <person name="Hatakka A."/>
            <person name="Henrissat B."/>
            <person name="Hilden K."/>
            <person name="Kuo R."/>
            <person name="Labutti K."/>
            <person name="Lipzen A."/>
            <person name="Makela M.R."/>
            <person name="Sandor L."/>
            <person name="Spatafora J.W."/>
            <person name="Grigoriev I.V."/>
            <person name="Hibbett D.S."/>
        </authorList>
    </citation>
    <scope>NUCLEOTIDE SEQUENCE [LARGE SCALE GENOMIC DNA]</scope>
    <source>
        <strain evidence="2 3">3A-2</strain>
    </source>
</reference>
<evidence type="ECO:0000256" key="1">
    <source>
        <dbReference type="SAM" id="MobiDB-lite"/>
    </source>
</evidence>
<gene>
    <name evidence="2" type="ORF">OBBRIDRAFT_836348</name>
</gene>
<name>A0A8E2DN07_9APHY</name>
<feature type="compositionally biased region" description="Pro residues" evidence="1">
    <location>
        <begin position="25"/>
        <end position="44"/>
    </location>
</feature>
<accession>A0A8E2DN07</accession>
<feature type="compositionally biased region" description="Pro residues" evidence="1">
    <location>
        <begin position="57"/>
        <end position="69"/>
    </location>
</feature>
<sequence length="810" mass="88116">MPRRGRSTKVTPIVYPRRPRDPRDPSPASPPYPSILYEQPPPQPASHDAPAPKLPSARPPSPHPRPPSPELRIASPIPRHPPAPPMSEPLRAPATTPVTPSRTPPARAVKSRSPTRSLSPIDLLLRNESSSTLASTPLGPLTPPDSSALRAHAEPVAHWSAPPSPPPSIRDQMHVAYALDDMHLAKKLLLQLRGIDITSDDDPRIAAVTDDDFGDAFVPPGTFEPVEVTARRRAEAAAREAALQQRLAREERLRQIGMIWERSLQRTREELARMRYMKEEAVRMRKKQELATREREREETRAREREAERQRQARFRGNGMYQRPVLSYGSLPTDRTPCPKAYQRRDEDDRFQYALMPASLGGSPPSAYSVSPPKKDAVGLPRAQAQHAQNVSSSVPFIEVVRSMHGPLFPPEEGSRAQPPRNKVQRELLENLLRVVEWEENQRMYAKGKGKDDSQANAKVGTAPTKPACAACSVSSTATASTSAISSSASTVTRTSWWSLGSRSSRSTAPTTPSSSVASVKSPILQSPVVPSALLPFFSKRLRHSCHHSRRVPVADSDHPLALPSARITTPASRGRPLTRNNSVTILGSIPEESDGEGAGQSLVSRVGRSVSGLMEVASQLQRAYIRATLFSIGERSRSLSESRSPPARARAHTPPRARGKRVTLEAAPAGHRARAADVRVFLTGTAASPDGEPDSSDPDTPAVQRSCVLIPMHAPGTPAPPPRVFPPAPTPPRSPFRICAPGARGARVRPVANPVLLRLQALQNVCAGAEVPWEGRGREGRMGAGGEMVVRVAWEGLGRSGLGWEVRVR</sequence>
<dbReference type="AlphaFoldDB" id="A0A8E2DN07"/>
<feature type="compositionally biased region" description="Basic and acidic residues" evidence="1">
    <location>
        <begin position="287"/>
        <end position="311"/>
    </location>
</feature>
<evidence type="ECO:0000313" key="2">
    <source>
        <dbReference type="EMBL" id="OCH88768.1"/>
    </source>
</evidence>
<dbReference type="OrthoDB" id="3270558at2759"/>
<proteinExistence type="predicted"/>
<feature type="region of interest" description="Disordered" evidence="1">
    <location>
        <begin position="499"/>
        <end position="522"/>
    </location>
</feature>
<feature type="compositionally biased region" description="Pro residues" evidence="1">
    <location>
        <begin position="78"/>
        <end position="87"/>
    </location>
</feature>
<evidence type="ECO:0000313" key="3">
    <source>
        <dbReference type="Proteomes" id="UP000250043"/>
    </source>
</evidence>
<protein>
    <submittedName>
        <fullName evidence="2">Uncharacterized protein</fullName>
    </submittedName>
</protein>
<dbReference type="Proteomes" id="UP000250043">
    <property type="component" value="Unassembled WGS sequence"/>
</dbReference>